<protein>
    <submittedName>
        <fullName evidence="2">Uncharacterized protein</fullName>
    </submittedName>
</protein>
<reference evidence="2 3" key="1">
    <citation type="submission" date="2018-11" db="EMBL/GenBank/DDBJ databases">
        <authorList>
            <consortium name="Pathogen Informatics"/>
        </authorList>
    </citation>
    <scope>NUCLEOTIDE SEQUENCE [LARGE SCALE GENOMIC DNA]</scope>
    <source>
        <strain evidence="2 3">Zambia</strain>
    </source>
</reference>
<evidence type="ECO:0000256" key="1">
    <source>
        <dbReference type="SAM" id="MobiDB-lite"/>
    </source>
</evidence>
<dbReference type="Proteomes" id="UP000277204">
    <property type="component" value="Unassembled WGS sequence"/>
</dbReference>
<name>A0A183MG87_9TREM</name>
<dbReference type="AlphaFoldDB" id="A0A183MG87"/>
<feature type="compositionally biased region" description="Basic and acidic residues" evidence="1">
    <location>
        <begin position="22"/>
        <end position="36"/>
    </location>
</feature>
<dbReference type="EMBL" id="UZAI01016869">
    <property type="protein sequence ID" value="VDP17376.1"/>
    <property type="molecule type" value="Genomic_DNA"/>
</dbReference>
<gene>
    <name evidence="2" type="ORF">SMRZ_LOCUS15062</name>
</gene>
<evidence type="ECO:0000313" key="2">
    <source>
        <dbReference type="EMBL" id="VDP17376.1"/>
    </source>
</evidence>
<feature type="compositionally biased region" description="Polar residues" evidence="1">
    <location>
        <begin position="75"/>
        <end position="87"/>
    </location>
</feature>
<organism evidence="2 3">
    <name type="scientific">Schistosoma margrebowiei</name>
    <dbReference type="NCBI Taxonomy" id="48269"/>
    <lineage>
        <taxon>Eukaryota</taxon>
        <taxon>Metazoa</taxon>
        <taxon>Spiralia</taxon>
        <taxon>Lophotrochozoa</taxon>
        <taxon>Platyhelminthes</taxon>
        <taxon>Trematoda</taxon>
        <taxon>Digenea</taxon>
        <taxon>Strigeidida</taxon>
        <taxon>Schistosomatoidea</taxon>
        <taxon>Schistosomatidae</taxon>
        <taxon>Schistosoma</taxon>
    </lineage>
</organism>
<accession>A0A183MG87</accession>
<evidence type="ECO:0000313" key="3">
    <source>
        <dbReference type="Proteomes" id="UP000277204"/>
    </source>
</evidence>
<feature type="region of interest" description="Disordered" evidence="1">
    <location>
        <begin position="53"/>
        <end position="87"/>
    </location>
</feature>
<sequence length="87" mass="9765">MTIRQIKSGKAAGPENIPAEALKSESSNRRIHESIKARPSWKTCKHWTAVRIHDPVSQDSNTGPVGLERERLNSKPLNRLTSINPRN</sequence>
<feature type="region of interest" description="Disordered" evidence="1">
    <location>
        <begin position="1"/>
        <end position="37"/>
    </location>
</feature>
<keyword evidence="3" id="KW-1185">Reference proteome</keyword>
<proteinExistence type="predicted"/>